<comment type="caution">
    <text evidence="3">The sequence shown here is derived from an EMBL/GenBank/DDBJ whole genome shotgun (WGS) entry which is preliminary data.</text>
</comment>
<dbReference type="InterPro" id="IPR021858">
    <property type="entry name" value="Fun_TF"/>
</dbReference>
<evidence type="ECO:0000256" key="1">
    <source>
        <dbReference type="ARBA" id="ARBA00023242"/>
    </source>
</evidence>
<dbReference type="Proteomes" id="UP000233524">
    <property type="component" value="Unassembled WGS sequence"/>
</dbReference>
<dbReference type="VEuPathDB" id="FungiDB:jhhlp_006096"/>
<dbReference type="Pfam" id="PF11951">
    <property type="entry name" value="Fungal_trans_2"/>
    <property type="match status" value="1"/>
</dbReference>
<sequence>MATQYPSAMSLERLINISSASAELPLRLPVPSQPQDTEQDRRRSQAVNDAMRLILFRVSVPDKFLVPWNSDAQQLFALHAVSSSPSPTMWLGLPNDFETLPMVPSKQNSDLLRIFLKLLSRYKTSLDGNPDPNNPVVKSYFPFCIQDPLLLQIILYTSACFLNETGHMPKTAVMAHKGKAIGMLNKHLRSQNHQTGDAVIAGVVQLIVDEWYWGDTDDLRAHMRGLREMIRIRGGFYNLGMDGLLAKLVISHDIGIALAHEIQPFLSNGMDYDYLDTTVLPFRISHNTPFLPNLASFATSAEALGLHPTTASILDDVRFLINTVMSLPDNASMPELQKVSATASWMYERIHSLPEDSPDTKRLFEFEDLILQRDAIEPPDTAPPTEGSRATQTGKHGEINNSRAEHGAKPQAGQRTLDTGLTYQTDQTRENNPVPDKSTKAKTASSKSPDTSASPGPDYMYRVIRLAALVNIRAIRDRTPLSKACSIDEFLQVWTTSWRVPLTTWRCAVGIFNWAMVAIIPACHGGAHERFARTMYMISMISRAAEDWRLMFEASRVAMRLQRWLAQGGNDGTLSGGGHAVAKHGFLNTNWTSSHT</sequence>
<gene>
    <name evidence="3" type="ORF">jhhlp_006096</name>
</gene>
<keyword evidence="1" id="KW-0539">Nucleus</keyword>
<name>A0A2N3N539_9PEZI</name>
<organism evidence="3 4">
    <name type="scientific">Lomentospora prolificans</name>
    <dbReference type="NCBI Taxonomy" id="41688"/>
    <lineage>
        <taxon>Eukaryota</taxon>
        <taxon>Fungi</taxon>
        <taxon>Dikarya</taxon>
        <taxon>Ascomycota</taxon>
        <taxon>Pezizomycotina</taxon>
        <taxon>Sordariomycetes</taxon>
        <taxon>Hypocreomycetidae</taxon>
        <taxon>Microascales</taxon>
        <taxon>Microascaceae</taxon>
        <taxon>Lomentospora</taxon>
    </lineage>
</organism>
<evidence type="ECO:0000313" key="4">
    <source>
        <dbReference type="Proteomes" id="UP000233524"/>
    </source>
</evidence>
<feature type="region of interest" description="Disordered" evidence="2">
    <location>
        <begin position="375"/>
        <end position="456"/>
    </location>
</feature>
<dbReference type="EMBL" id="NLAX01000701">
    <property type="protein sequence ID" value="PKS07492.1"/>
    <property type="molecule type" value="Genomic_DNA"/>
</dbReference>
<evidence type="ECO:0000256" key="2">
    <source>
        <dbReference type="SAM" id="MobiDB-lite"/>
    </source>
</evidence>
<accession>A0A2N3N539</accession>
<dbReference type="OrthoDB" id="415825at2759"/>
<dbReference type="PANTHER" id="PTHR37540">
    <property type="entry name" value="TRANSCRIPTION FACTOR (ACR-2), PUTATIVE-RELATED-RELATED"/>
    <property type="match status" value="1"/>
</dbReference>
<keyword evidence="4" id="KW-1185">Reference proteome</keyword>
<dbReference type="AlphaFoldDB" id="A0A2N3N539"/>
<evidence type="ECO:0008006" key="5">
    <source>
        <dbReference type="Google" id="ProtNLM"/>
    </source>
</evidence>
<dbReference type="InParanoid" id="A0A2N3N539"/>
<evidence type="ECO:0000313" key="3">
    <source>
        <dbReference type="EMBL" id="PKS07492.1"/>
    </source>
</evidence>
<feature type="compositionally biased region" description="Basic and acidic residues" evidence="2">
    <location>
        <begin position="395"/>
        <end position="408"/>
    </location>
</feature>
<protein>
    <recommendedName>
        <fullName evidence="5">Transcription factor domain-containing protein</fullName>
    </recommendedName>
</protein>
<feature type="compositionally biased region" description="Low complexity" evidence="2">
    <location>
        <begin position="441"/>
        <end position="455"/>
    </location>
</feature>
<reference evidence="3 4" key="1">
    <citation type="journal article" date="2017" name="G3 (Bethesda)">
        <title>First Draft Genome Sequence of the Pathogenic Fungus Lomentospora prolificans (Formerly Scedosporium prolificans).</title>
        <authorList>
            <person name="Luo R."/>
            <person name="Zimin A."/>
            <person name="Workman R."/>
            <person name="Fan Y."/>
            <person name="Pertea G."/>
            <person name="Grossman N."/>
            <person name="Wear M.P."/>
            <person name="Jia B."/>
            <person name="Miller H."/>
            <person name="Casadevall A."/>
            <person name="Timp W."/>
            <person name="Zhang S.X."/>
            <person name="Salzberg S.L."/>
        </authorList>
    </citation>
    <scope>NUCLEOTIDE SEQUENCE [LARGE SCALE GENOMIC DNA]</scope>
    <source>
        <strain evidence="3 4">JHH-5317</strain>
    </source>
</reference>
<proteinExistence type="predicted"/>
<dbReference type="STRING" id="41688.A0A2N3N539"/>
<dbReference type="PANTHER" id="PTHR37540:SF9">
    <property type="entry name" value="ZN(2)-C6 FUNGAL-TYPE DOMAIN-CONTAINING PROTEIN"/>
    <property type="match status" value="1"/>
</dbReference>
<feature type="compositionally biased region" description="Polar residues" evidence="2">
    <location>
        <begin position="413"/>
        <end position="426"/>
    </location>
</feature>